<dbReference type="GO" id="GO:0003677">
    <property type="term" value="F:DNA binding"/>
    <property type="evidence" value="ECO:0007669"/>
    <property type="project" value="InterPro"/>
</dbReference>
<keyword evidence="4" id="KW-1185">Reference proteome</keyword>
<evidence type="ECO:0000256" key="1">
    <source>
        <dbReference type="ARBA" id="ARBA00023172"/>
    </source>
</evidence>
<comment type="caution">
    <text evidence="3">The sequence shown here is derived from an EMBL/GenBank/DDBJ whole genome shotgun (WGS) entry which is preliminary data.</text>
</comment>
<dbReference type="InterPro" id="IPR013762">
    <property type="entry name" value="Integrase-like_cat_sf"/>
</dbReference>
<dbReference type="EMBL" id="SWAD01000038">
    <property type="protein sequence ID" value="TMQ76894.1"/>
    <property type="molecule type" value="Genomic_DNA"/>
</dbReference>
<protein>
    <submittedName>
        <fullName evidence="3">Integron integrase IntIPac</fullName>
    </submittedName>
</protein>
<evidence type="ECO:0000313" key="3">
    <source>
        <dbReference type="EMBL" id="TMQ76894.1"/>
    </source>
</evidence>
<organism evidence="3 4">
    <name type="scientific">Candidatus Accumulibacter phosphatis</name>
    <dbReference type="NCBI Taxonomy" id="327160"/>
    <lineage>
        <taxon>Bacteria</taxon>
        <taxon>Pseudomonadati</taxon>
        <taxon>Pseudomonadota</taxon>
        <taxon>Betaproteobacteria</taxon>
        <taxon>Candidatus Accumulibacter</taxon>
    </lineage>
</organism>
<reference evidence="3 4" key="1">
    <citation type="submission" date="2019-04" db="EMBL/GenBank/DDBJ databases">
        <title>A novel phosphate-accumulating bacterium identified in bioreactor for phosphate removal from wastewater.</title>
        <authorList>
            <person name="Kotlyarov R.Y."/>
            <person name="Beletsky A.V."/>
            <person name="Kallistova A.Y."/>
            <person name="Dorofeev A.G."/>
            <person name="Nikolaev Y.Y."/>
            <person name="Pimenov N.V."/>
            <person name="Ravin N.V."/>
            <person name="Mardanov A.V."/>
        </authorList>
    </citation>
    <scope>NUCLEOTIDE SEQUENCE [LARGE SCALE GENOMIC DNA]</scope>
    <source>
        <strain evidence="3 4">Bin19</strain>
    </source>
</reference>
<dbReference type="Proteomes" id="UP000306324">
    <property type="component" value="Unassembled WGS sequence"/>
</dbReference>
<dbReference type="InterPro" id="IPR011010">
    <property type="entry name" value="DNA_brk_join_enz"/>
</dbReference>
<gene>
    <name evidence="3" type="ORF">ACCUM_3856</name>
</gene>
<sequence>MGVELPWFDDVVRAGPSRRLSVMLTRLEVQRVLERMDGVHGLLARLLYGTGMRLMEGIRLRVQDLDFEQGEILIREGKEAKDRVTMLPDSWVADLRAHLLRRRQVFDDDLRRGKAAVHLPDALERKYPAANTSWGCQ</sequence>
<evidence type="ECO:0000259" key="2">
    <source>
        <dbReference type="PROSITE" id="PS51898"/>
    </source>
</evidence>
<name>A0A5S4ENB3_9PROT</name>
<keyword evidence="1" id="KW-0233">DNA recombination</keyword>
<proteinExistence type="predicted"/>
<dbReference type="InterPro" id="IPR002104">
    <property type="entry name" value="Integrase_catalytic"/>
</dbReference>
<dbReference type="SUPFAM" id="SSF56349">
    <property type="entry name" value="DNA breaking-rejoining enzymes"/>
    <property type="match status" value="1"/>
</dbReference>
<dbReference type="PROSITE" id="PS51898">
    <property type="entry name" value="TYR_RECOMBINASE"/>
    <property type="match status" value="1"/>
</dbReference>
<dbReference type="GO" id="GO:0006310">
    <property type="term" value="P:DNA recombination"/>
    <property type="evidence" value="ECO:0007669"/>
    <property type="project" value="UniProtKB-KW"/>
</dbReference>
<dbReference type="GO" id="GO:0015074">
    <property type="term" value="P:DNA integration"/>
    <property type="evidence" value="ECO:0007669"/>
    <property type="project" value="InterPro"/>
</dbReference>
<dbReference type="AlphaFoldDB" id="A0A5S4ENB3"/>
<accession>A0A5S4ENB3</accession>
<dbReference type="Gene3D" id="1.10.443.10">
    <property type="entry name" value="Intergrase catalytic core"/>
    <property type="match status" value="1"/>
</dbReference>
<evidence type="ECO:0000313" key="4">
    <source>
        <dbReference type="Proteomes" id="UP000306324"/>
    </source>
</evidence>
<dbReference type="Pfam" id="PF00589">
    <property type="entry name" value="Phage_integrase"/>
    <property type="match status" value="1"/>
</dbReference>
<feature type="domain" description="Tyr recombinase" evidence="2">
    <location>
        <begin position="19"/>
        <end position="137"/>
    </location>
</feature>